<accession>A0A8J5C9H4</accession>
<proteinExistence type="predicted"/>
<dbReference type="EMBL" id="QNUK01000001">
    <property type="protein sequence ID" value="KAF5909898.1"/>
    <property type="molecule type" value="Genomic_DNA"/>
</dbReference>
<evidence type="ECO:0000313" key="2">
    <source>
        <dbReference type="Proteomes" id="UP000727407"/>
    </source>
</evidence>
<organism evidence="1 2">
    <name type="scientific">Clarias magur</name>
    <name type="common">Asian catfish</name>
    <name type="synonym">Macropteronotus magur</name>
    <dbReference type="NCBI Taxonomy" id="1594786"/>
    <lineage>
        <taxon>Eukaryota</taxon>
        <taxon>Metazoa</taxon>
        <taxon>Chordata</taxon>
        <taxon>Craniata</taxon>
        <taxon>Vertebrata</taxon>
        <taxon>Euteleostomi</taxon>
        <taxon>Actinopterygii</taxon>
        <taxon>Neopterygii</taxon>
        <taxon>Teleostei</taxon>
        <taxon>Ostariophysi</taxon>
        <taxon>Siluriformes</taxon>
        <taxon>Clariidae</taxon>
        <taxon>Clarias</taxon>
    </lineage>
</organism>
<evidence type="ECO:0000313" key="1">
    <source>
        <dbReference type="EMBL" id="KAF5909898.1"/>
    </source>
</evidence>
<protein>
    <submittedName>
        <fullName evidence="1">Uncharacterized protein</fullName>
    </submittedName>
</protein>
<dbReference type="AlphaFoldDB" id="A0A8J5C9H4"/>
<sequence>MLCCTLERGIILRVFYGPCCVCQSWLWWDCCGGPRTADLIESETGKPGSPANNFTLDNGVKPTNQVCAISSLNYLPLSLVLEDSL</sequence>
<dbReference type="Proteomes" id="UP000727407">
    <property type="component" value="Unassembled WGS sequence"/>
</dbReference>
<reference evidence="1" key="1">
    <citation type="submission" date="2020-07" db="EMBL/GenBank/DDBJ databases">
        <title>Clarias magur genome sequencing, assembly and annotation.</title>
        <authorList>
            <person name="Kushwaha B."/>
            <person name="Kumar R."/>
            <person name="Das P."/>
            <person name="Joshi C.G."/>
            <person name="Kumar D."/>
            <person name="Nagpure N.S."/>
            <person name="Pandey M."/>
            <person name="Agarwal S."/>
            <person name="Srivastava S."/>
            <person name="Singh M."/>
            <person name="Sahoo L."/>
            <person name="Jayasankar P."/>
            <person name="Meher P.K."/>
            <person name="Koringa P.G."/>
            <person name="Iquebal M.A."/>
            <person name="Das S.P."/>
            <person name="Bit A."/>
            <person name="Patnaik S."/>
            <person name="Patel N."/>
            <person name="Shah T.M."/>
            <person name="Hinsu A."/>
            <person name="Jena J.K."/>
        </authorList>
    </citation>
    <scope>NUCLEOTIDE SEQUENCE</scope>
    <source>
        <strain evidence="1">CIFAMagur01</strain>
        <tissue evidence="1">Testis</tissue>
    </source>
</reference>
<gene>
    <name evidence="1" type="ORF">DAT39_000098</name>
</gene>
<name>A0A8J5C9H4_CLAMG</name>
<keyword evidence="2" id="KW-1185">Reference proteome</keyword>
<comment type="caution">
    <text evidence="1">The sequence shown here is derived from an EMBL/GenBank/DDBJ whole genome shotgun (WGS) entry which is preliminary data.</text>
</comment>